<gene>
    <name evidence="1" type="ORF">EQU24_01640</name>
</gene>
<dbReference type="SUPFAM" id="SSF53474">
    <property type="entry name" value="alpha/beta-Hydrolases"/>
    <property type="match status" value="1"/>
</dbReference>
<dbReference type="GO" id="GO:0016787">
    <property type="term" value="F:hydrolase activity"/>
    <property type="evidence" value="ECO:0007669"/>
    <property type="project" value="UniProtKB-KW"/>
</dbReference>
<dbReference type="InterPro" id="IPR010662">
    <property type="entry name" value="RBBP9/YdeN"/>
</dbReference>
<evidence type="ECO:0000313" key="2">
    <source>
        <dbReference type="Proteomes" id="UP000305881"/>
    </source>
</evidence>
<name>A0A4P9UJ64_METBY</name>
<evidence type="ECO:0000313" key="1">
    <source>
        <dbReference type="EMBL" id="QCW81098.1"/>
    </source>
</evidence>
<keyword evidence="2" id="KW-1185">Reference proteome</keyword>
<reference evidence="2" key="1">
    <citation type="journal article" date="2019" name="J. Bacteriol.">
        <title>A Mutagenic Screen Identifies a TonB-Dependent Receptor Required for the Lanthanide Metal Switch in the Type I Methanotroph 'Methylotuvimicrobium buryatense' 5GB1C.</title>
        <authorList>
            <person name="Groom J.D."/>
            <person name="Ford S.M."/>
            <person name="Pesesky M.W."/>
            <person name="Lidstrom M.E."/>
        </authorList>
    </citation>
    <scope>NUCLEOTIDE SEQUENCE [LARGE SCALE GENOMIC DNA]</scope>
    <source>
        <strain evidence="2">5GB1C</strain>
    </source>
</reference>
<accession>A0A4P9UJ64</accession>
<dbReference type="Gene3D" id="3.40.50.1820">
    <property type="entry name" value="alpha/beta hydrolase"/>
    <property type="match status" value="1"/>
</dbReference>
<proteinExistence type="predicted"/>
<dbReference type="Pfam" id="PF06821">
    <property type="entry name" value="Ser_hydrolase"/>
    <property type="match status" value="1"/>
</dbReference>
<dbReference type="Proteomes" id="UP000305881">
    <property type="component" value="Chromosome"/>
</dbReference>
<dbReference type="InterPro" id="IPR029058">
    <property type="entry name" value="AB_hydrolase_fold"/>
</dbReference>
<dbReference type="STRING" id="675511.GCA_000341735_02674"/>
<organism evidence="1 2">
    <name type="scientific">Methylotuvimicrobium buryatense</name>
    <name type="common">Methylomicrobium buryatense</name>
    <dbReference type="NCBI Taxonomy" id="95641"/>
    <lineage>
        <taxon>Bacteria</taxon>
        <taxon>Pseudomonadati</taxon>
        <taxon>Pseudomonadota</taxon>
        <taxon>Gammaproteobacteria</taxon>
        <taxon>Methylococcales</taxon>
        <taxon>Methylococcaceae</taxon>
        <taxon>Methylotuvimicrobium</taxon>
    </lineage>
</organism>
<dbReference type="OrthoDB" id="9804993at2"/>
<dbReference type="KEGG" id="mbur:EQU24_01640"/>
<dbReference type="EMBL" id="CP035467">
    <property type="protein sequence ID" value="QCW81098.1"/>
    <property type="molecule type" value="Genomic_DNA"/>
</dbReference>
<sequence length="211" mass="23361">MMKIKIVTIPGFHGSDDKHWQSWLERQLPNSERVGGIDWELPQILTWANAIEKHIDATPNRVILVAHSFGCLASALVASRLPEKVAGLILVAPASPQRFSMTGPIAVDSRPQNDISGFLPNRRLDTLGLLVASQNDPWMQFSQAEQFSRQWGLTLYDAGNAGHINSEAGYGEWPLIVEWVTSLQVLLESAMVNLSIQLPKKLMFSSSPYSA</sequence>
<protein>
    <submittedName>
        <fullName evidence="1">Alpha/beta hydrolase</fullName>
    </submittedName>
</protein>
<dbReference type="AlphaFoldDB" id="A0A4P9UJ64"/>
<keyword evidence="1" id="KW-0378">Hydrolase</keyword>
<dbReference type="RefSeq" id="WP_017841178.1">
    <property type="nucleotide sequence ID" value="NZ_CP035467.1"/>
</dbReference>